<evidence type="ECO:0000256" key="4">
    <source>
        <dbReference type="RuleBase" id="RU003744"/>
    </source>
</evidence>
<comment type="caution">
    <text evidence="7">The sequence shown here is derived from an EMBL/GenBank/DDBJ whole genome shotgun (WGS) entry which is preliminary data.</text>
</comment>
<evidence type="ECO:0000259" key="6">
    <source>
        <dbReference type="SMART" id="SM00079"/>
    </source>
</evidence>
<dbReference type="InterPro" id="IPR001638">
    <property type="entry name" value="Solute-binding_3/MltF_N"/>
</dbReference>
<evidence type="ECO:0000259" key="5">
    <source>
        <dbReference type="SMART" id="SM00062"/>
    </source>
</evidence>
<sequence length="270" mass="29701">MRKIGIIILSVIMVFALFTGCGSNSKSSNNETDNSLQRVKDSGKLSIGLDDSYPPMEFRNDKNELEGFDIDLGKELAKKLGVKYNPVVTDFNGIILALQSGKFDAILATLSITDERKKNIDFVGPYINGGQIIVVKSGNKSMSTKEDLKGKVVGVQLGSTGEQAAGKIEGIKEIKKYDKITEAFHEVNIGRVDALICDSEVGEYYVAKDKVNYTVLKDKLTKEPVGIGVKKKDKKLQEALNKALDDLKKDGTLSKLSIKWFGHDIYKESN</sequence>
<dbReference type="PANTHER" id="PTHR35936">
    <property type="entry name" value="MEMBRANE-BOUND LYTIC MUREIN TRANSGLYCOSYLASE F"/>
    <property type="match status" value="1"/>
</dbReference>
<dbReference type="Gene3D" id="3.40.190.10">
    <property type="entry name" value="Periplasmic binding protein-like II"/>
    <property type="match status" value="2"/>
</dbReference>
<dbReference type="InterPro" id="IPR018313">
    <property type="entry name" value="SBP_3_CS"/>
</dbReference>
<comment type="subcellular location">
    <subcellularLocation>
        <location evidence="1">Cell envelope</location>
    </subcellularLocation>
</comment>
<comment type="similarity">
    <text evidence="2 4">Belongs to the bacterial solute-binding protein 3 family.</text>
</comment>
<evidence type="ECO:0000313" key="7">
    <source>
        <dbReference type="EMBL" id="MCC9295157.1"/>
    </source>
</evidence>
<dbReference type="SMART" id="SM00079">
    <property type="entry name" value="PBPe"/>
    <property type="match status" value="1"/>
</dbReference>
<dbReference type="SMART" id="SM00062">
    <property type="entry name" value="PBPb"/>
    <property type="match status" value="1"/>
</dbReference>
<dbReference type="SUPFAM" id="SSF53850">
    <property type="entry name" value="Periplasmic binding protein-like II"/>
    <property type="match status" value="1"/>
</dbReference>
<name>A0ABS8N5S0_9CLOT</name>
<evidence type="ECO:0000313" key="8">
    <source>
        <dbReference type="Proteomes" id="UP001165422"/>
    </source>
</evidence>
<dbReference type="Proteomes" id="UP001165422">
    <property type="component" value="Unassembled WGS sequence"/>
</dbReference>
<dbReference type="PROSITE" id="PS01039">
    <property type="entry name" value="SBP_BACTERIAL_3"/>
    <property type="match status" value="1"/>
</dbReference>
<evidence type="ECO:0000256" key="1">
    <source>
        <dbReference type="ARBA" id="ARBA00004196"/>
    </source>
</evidence>
<feature type="domain" description="Ionotropic glutamate receptor C-terminal" evidence="6">
    <location>
        <begin position="44"/>
        <end position="263"/>
    </location>
</feature>
<dbReference type="RefSeq" id="WP_150358260.1">
    <property type="nucleotide sequence ID" value="NZ_JAJJPB010000011.1"/>
</dbReference>
<evidence type="ECO:0000256" key="2">
    <source>
        <dbReference type="ARBA" id="ARBA00010333"/>
    </source>
</evidence>
<dbReference type="PANTHER" id="PTHR35936:SF34">
    <property type="entry name" value="ABC TRANSPORTER EXTRACELLULAR-BINDING PROTEIN YCKB-RELATED"/>
    <property type="match status" value="1"/>
</dbReference>
<organism evidence="7 8">
    <name type="scientific">Clostridium aromativorans</name>
    <dbReference type="NCBI Taxonomy" id="2836848"/>
    <lineage>
        <taxon>Bacteria</taxon>
        <taxon>Bacillati</taxon>
        <taxon>Bacillota</taxon>
        <taxon>Clostridia</taxon>
        <taxon>Eubacteriales</taxon>
        <taxon>Clostridiaceae</taxon>
        <taxon>Clostridium</taxon>
    </lineage>
</organism>
<dbReference type="InterPro" id="IPR001320">
    <property type="entry name" value="Iontro_rcpt_C"/>
</dbReference>
<protein>
    <submittedName>
        <fullName evidence="7">ABC transporter substrate-binding protein</fullName>
    </submittedName>
</protein>
<feature type="domain" description="Solute-binding protein family 3/N-terminal" evidence="5">
    <location>
        <begin position="44"/>
        <end position="264"/>
    </location>
</feature>
<keyword evidence="3" id="KW-0732">Signal</keyword>
<dbReference type="CDD" id="cd13530">
    <property type="entry name" value="PBP2_peptides_like"/>
    <property type="match status" value="1"/>
</dbReference>
<accession>A0ABS8N5S0</accession>
<dbReference type="EMBL" id="JAJJPB010000011">
    <property type="protein sequence ID" value="MCC9295157.1"/>
    <property type="molecule type" value="Genomic_DNA"/>
</dbReference>
<keyword evidence="8" id="KW-1185">Reference proteome</keyword>
<proteinExistence type="inferred from homology"/>
<reference evidence="7" key="1">
    <citation type="submission" date="2021-11" db="EMBL/GenBank/DDBJ databases">
        <authorList>
            <person name="Qingchun L."/>
            <person name="Dong Z."/>
            <person name="Zongwei Q."/>
            <person name="Jia Z."/>
            <person name="Duotao L."/>
        </authorList>
    </citation>
    <scope>NUCLEOTIDE SEQUENCE</scope>
    <source>
        <strain evidence="7">WLY-B-L2</strain>
    </source>
</reference>
<evidence type="ECO:0000256" key="3">
    <source>
        <dbReference type="ARBA" id="ARBA00022729"/>
    </source>
</evidence>
<dbReference type="Pfam" id="PF00497">
    <property type="entry name" value="SBP_bac_3"/>
    <property type="match status" value="1"/>
</dbReference>
<gene>
    <name evidence="7" type="ORF">LN736_09850</name>
</gene>
<dbReference type="PROSITE" id="PS51257">
    <property type="entry name" value="PROKAR_LIPOPROTEIN"/>
    <property type="match status" value="1"/>
</dbReference>